<dbReference type="PANTHER" id="PTHR46124:SF2">
    <property type="entry name" value="D-AMINOACYL-TRNA DEACYLASE"/>
    <property type="match status" value="1"/>
</dbReference>
<feature type="binding site" evidence="2">
    <location>
        <position position="133"/>
    </location>
    <ligand>
        <name>a divalent metal cation</name>
        <dbReference type="ChEBI" id="CHEBI:60240"/>
        <label>2</label>
    </ligand>
</feature>
<organism evidence="3 4">
    <name type="scientific">Paenibacillus xerothermodurans</name>
    <dbReference type="NCBI Taxonomy" id="1977292"/>
    <lineage>
        <taxon>Bacteria</taxon>
        <taxon>Bacillati</taxon>
        <taxon>Bacillota</taxon>
        <taxon>Bacilli</taxon>
        <taxon>Bacillales</taxon>
        <taxon>Paenibacillaceae</taxon>
        <taxon>Paenibacillus</taxon>
    </lineage>
</organism>
<dbReference type="PANTHER" id="PTHR46124">
    <property type="entry name" value="D-AMINOACYL-TRNA DEACYLASE"/>
    <property type="match status" value="1"/>
</dbReference>
<dbReference type="InterPro" id="IPR018228">
    <property type="entry name" value="DNase_TatD-rel_CS"/>
</dbReference>
<accession>A0A2W1N9Y4</accession>
<reference evidence="3" key="1">
    <citation type="submission" date="2018-06" db="EMBL/GenBank/DDBJ databases">
        <title>Paenibacillus xerothermodurans sp. nov. an extremely dry heat resistant spore forming bacterium isolated from the soil of Cape Canaveral, Florida.</title>
        <authorList>
            <person name="Seuylemezian A."/>
            <person name="Kaur N."/>
            <person name="Patil P."/>
            <person name="Patil P."/>
            <person name="Mayilraj S."/>
            <person name="Vaishampayan P."/>
        </authorList>
    </citation>
    <scope>NUCLEOTIDE SEQUENCE [LARGE SCALE GENOMIC DNA]</scope>
    <source>
        <strain evidence="3">ATCC 27380</strain>
    </source>
</reference>
<dbReference type="Gene3D" id="3.20.20.140">
    <property type="entry name" value="Metal-dependent hydrolases"/>
    <property type="match status" value="1"/>
</dbReference>
<name>A0A2W1N9Y4_PAEXE</name>
<dbReference type="CDD" id="cd01310">
    <property type="entry name" value="TatD_DNAse"/>
    <property type="match status" value="1"/>
</dbReference>
<dbReference type="PROSITE" id="PS01091">
    <property type="entry name" value="TATD_3"/>
    <property type="match status" value="1"/>
</dbReference>
<feature type="binding site" evidence="2">
    <location>
        <position position="157"/>
    </location>
    <ligand>
        <name>a divalent metal cation</name>
        <dbReference type="ChEBI" id="CHEBI:60240"/>
        <label>2</label>
    </ligand>
</feature>
<feature type="binding site" evidence="2">
    <location>
        <position position="5"/>
    </location>
    <ligand>
        <name>a divalent metal cation</name>
        <dbReference type="ChEBI" id="CHEBI:60240"/>
        <label>1</label>
    </ligand>
</feature>
<dbReference type="AlphaFoldDB" id="A0A2W1N9Y4"/>
<dbReference type="PIRSF" id="PIRSF005902">
    <property type="entry name" value="DNase_TatD"/>
    <property type="match status" value="1"/>
</dbReference>
<dbReference type="RefSeq" id="WP_089199423.1">
    <property type="nucleotide sequence ID" value="NZ_NHRJ02000003.1"/>
</dbReference>
<dbReference type="SUPFAM" id="SSF51556">
    <property type="entry name" value="Metallo-dependent hydrolases"/>
    <property type="match status" value="1"/>
</dbReference>
<evidence type="ECO:0000313" key="3">
    <source>
        <dbReference type="EMBL" id="PZE21227.1"/>
    </source>
</evidence>
<feature type="binding site" evidence="2">
    <location>
        <position position="205"/>
    </location>
    <ligand>
        <name>a divalent metal cation</name>
        <dbReference type="ChEBI" id="CHEBI:60240"/>
        <label>1</label>
    </ligand>
</feature>
<dbReference type="Proteomes" id="UP000214746">
    <property type="component" value="Unassembled WGS sequence"/>
</dbReference>
<gene>
    <name evidence="3" type="ORF">CBW46_007590</name>
</gene>
<feature type="binding site" evidence="2">
    <location>
        <position position="94"/>
    </location>
    <ligand>
        <name>a divalent metal cation</name>
        <dbReference type="ChEBI" id="CHEBI:60240"/>
        <label>1</label>
    </ligand>
</feature>
<dbReference type="InterPro" id="IPR032466">
    <property type="entry name" value="Metal_Hydrolase"/>
</dbReference>
<dbReference type="GO" id="GO:0016788">
    <property type="term" value="F:hydrolase activity, acting on ester bonds"/>
    <property type="evidence" value="ECO:0007669"/>
    <property type="project" value="InterPro"/>
</dbReference>
<comment type="caution">
    <text evidence="3">The sequence shown here is derived from an EMBL/GenBank/DDBJ whole genome shotgun (WGS) entry which is preliminary data.</text>
</comment>
<evidence type="ECO:0000256" key="2">
    <source>
        <dbReference type="PIRSR" id="PIRSR005902-1"/>
    </source>
</evidence>
<dbReference type="GO" id="GO:0046872">
    <property type="term" value="F:metal ion binding"/>
    <property type="evidence" value="ECO:0007669"/>
    <property type="project" value="UniProtKB-KW"/>
</dbReference>
<dbReference type="Pfam" id="PF01026">
    <property type="entry name" value="TatD_DNase"/>
    <property type="match status" value="1"/>
</dbReference>
<dbReference type="OrthoDB" id="9775608at2"/>
<keyword evidence="1" id="KW-0378">Hydrolase</keyword>
<feature type="binding site" evidence="2">
    <location>
        <position position="7"/>
    </location>
    <ligand>
        <name>a divalent metal cation</name>
        <dbReference type="ChEBI" id="CHEBI:60240"/>
        <label>1</label>
    </ligand>
</feature>
<keyword evidence="2" id="KW-0479">Metal-binding</keyword>
<proteinExistence type="predicted"/>
<evidence type="ECO:0000256" key="1">
    <source>
        <dbReference type="ARBA" id="ARBA00022801"/>
    </source>
</evidence>
<dbReference type="EMBL" id="NHRJ02000003">
    <property type="protein sequence ID" value="PZE21227.1"/>
    <property type="molecule type" value="Genomic_DNA"/>
</dbReference>
<sequence>MIDAHIHADRYASYRIEAYIDTWRKAGVEGIIAVATDLASSYRTLELQQRFPDFVFAALGHHPEQLPPAGRDAAELFQLIEKEAKSGSIAAIGEVGLPHYSLPQNPDSLARHRELLDEFVRLAVRLDMPLALHAVHDKAVDALQILRRHNAVKAHFHWFKGHDQDVLAIVREGYFISVTPEVCYRQRDQRLLSLVPIGQLLVETDGPWPFGGPFVGIETTPLLLENTVSCAAVHKKLSTRELKTITRDNTLRLYKRTKVD</sequence>
<evidence type="ECO:0000313" key="4">
    <source>
        <dbReference type="Proteomes" id="UP000214746"/>
    </source>
</evidence>
<keyword evidence="4" id="KW-1185">Reference proteome</keyword>
<protein>
    <submittedName>
        <fullName evidence="3">TatD family deoxyribonuclease</fullName>
    </submittedName>
</protein>
<dbReference type="InterPro" id="IPR001130">
    <property type="entry name" value="TatD-like"/>
</dbReference>